<sequence length="105" mass="10563">MSVTRITAADLPAGLAGVDLLIDVRSPKGRAESGEIASAIIVPKTQVEPAFTGPLAAVPKDARIVVFCGSVKGSGPVVETLTGLGFTNVADVEGGYAALKEQGIS</sequence>
<protein>
    <submittedName>
        <fullName evidence="2">Rhodanese-like domain-containing protein</fullName>
    </submittedName>
</protein>
<dbReference type="InterPro" id="IPR036873">
    <property type="entry name" value="Rhodanese-like_dom_sf"/>
</dbReference>
<name>A0A443JPR1_9RHOB</name>
<dbReference type="AlphaFoldDB" id="A0A443JPR1"/>
<organism evidence="2 3">
    <name type="scientific">Paenirhodobacter populi</name>
    <dbReference type="NCBI Taxonomy" id="2306993"/>
    <lineage>
        <taxon>Bacteria</taxon>
        <taxon>Pseudomonadati</taxon>
        <taxon>Pseudomonadota</taxon>
        <taxon>Alphaproteobacteria</taxon>
        <taxon>Rhodobacterales</taxon>
        <taxon>Rhodobacter group</taxon>
        <taxon>Paenirhodobacter</taxon>
    </lineage>
</organism>
<dbReference type="Pfam" id="PF00581">
    <property type="entry name" value="Rhodanese"/>
    <property type="match status" value="1"/>
</dbReference>
<evidence type="ECO:0000313" key="3">
    <source>
        <dbReference type="Proteomes" id="UP000284476"/>
    </source>
</evidence>
<dbReference type="PROSITE" id="PS50206">
    <property type="entry name" value="RHODANESE_3"/>
    <property type="match status" value="1"/>
</dbReference>
<dbReference type="InterPro" id="IPR050229">
    <property type="entry name" value="GlpE_sulfurtransferase"/>
</dbReference>
<dbReference type="Proteomes" id="UP000284476">
    <property type="component" value="Unassembled WGS sequence"/>
</dbReference>
<dbReference type="Gene3D" id="3.40.250.10">
    <property type="entry name" value="Rhodanese-like domain"/>
    <property type="match status" value="1"/>
</dbReference>
<evidence type="ECO:0000313" key="2">
    <source>
        <dbReference type="EMBL" id="RWR22474.1"/>
    </source>
</evidence>
<dbReference type="PANTHER" id="PTHR43031">
    <property type="entry name" value="FAD-DEPENDENT OXIDOREDUCTASE"/>
    <property type="match status" value="1"/>
</dbReference>
<dbReference type="InterPro" id="IPR001763">
    <property type="entry name" value="Rhodanese-like_dom"/>
</dbReference>
<dbReference type="EMBL" id="SAUZ01000005">
    <property type="protein sequence ID" value="RWR22474.1"/>
    <property type="molecule type" value="Genomic_DNA"/>
</dbReference>
<dbReference type="CDD" id="cd00158">
    <property type="entry name" value="RHOD"/>
    <property type="match status" value="1"/>
</dbReference>
<feature type="domain" description="Rhodanese" evidence="1">
    <location>
        <begin position="15"/>
        <end position="104"/>
    </location>
</feature>
<dbReference type="SMART" id="SM00450">
    <property type="entry name" value="RHOD"/>
    <property type="match status" value="1"/>
</dbReference>
<comment type="caution">
    <text evidence="2">The sequence shown here is derived from an EMBL/GenBank/DDBJ whole genome shotgun (WGS) entry which is preliminary data.</text>
</comment>
<dbReference type="SUPFAM" id="SSF52821">
    <property type="entry name" value="Rhodanese/Cell cycle control phosphatase"/>
    <property type="match status" value="1"/>
</dbReference>
<proteinExistence type="predicted"/>
<gene>
    <name evidence="2" type="ORF">D2T30_05880</name>
</gene>
<accession>A0A443JPR1</accession>
<dbReference type="RefSeq" id="WP_128208141.1">
    <property type="nucleotide sequence ID" value="NZ_JBHRSO010000039.1"/>
</dbReference>
<reference evidence="2 3" key="2">
    <citation type="submission" date="2019-01" db="EMBL/GenBank/DDBJ databases">
        <authorList>
            <person name="Li Y."/>
        </authorList>
    </citation>
    <scope>NUCLEOTIDE SEQUENCE [LARGE SCALE GENOMIC DNA]</scope>
    <source>
        <strain evidence="2 3">SK2B-1</strain>
    </source>
</reference>
<reference evidence="2 3" key="1">
    <citation type="submission" date="2019-01" db="EMBL/GenBank/DDBJ databases">
        <title>Sinorhodobacter populi sp. nov. isolated from the symptomatic bark tissue of Populus euramericana canker.</title>
        <authorList>
            <person name="Xu G."/>
        </authorList>
    </citation>
    <scope>NUCLEOTIDE SEQUENCE [LARGE SCALE GENOMIC DNA]</scope>
    <source>
        <strain evidence="2 3">SK2B-1</strain>
    </source>
</reference>
<dbReference type="PANTHER" id="PTHR43031:SF1">
    <property type="entry name" value="PYRIDINE NUCLEOTIDE-DISULPHIDE OXIDOREDUCTASE"/>
    <property type="match status" value="1"/>
</dbReference>
<evidence type="ECO:0000259" key="1">
    <source>
        <dbReference type="PROSITE" id="PS50206"/>
    </source>
</evidence>